<dbReference type="GO" id="GO:0004152">
    <property type="term" value="F:dihydroorotate dehydrogenase activity"/>
    <property type="evidence" value="ECO:0007669"/>
    <property type="project" value="InterPro"/>
</dbReference>
<evidence type="ECO:0000259" key="7">
    <source>
        <dbReference type="Pfam" id="PF01180"/>
    </source>
</evidence>
<dbReference type="NCBIfam" id="NF005741">
    <property type="entry name" value="PRK07565.1"/>
    <property type="match status" value="1"/>
</dbReference>
<dbReference type="Pfam" id="PF01180">
    <property type="entry name" value="DHO_dh"/>
    <property type="match status" value="1"/>
</dbReference>
<keyword evidence="5" id="KW-0665">Pyrimidine biosynthesis</keyword>
<dbReference type="Proteomes" id="UP000232638">
    <property type="component" value="Chromosome"/>
</dbReference>
<dbReference type="OrthoDB" id="9794954at2"/>
<keyword evidence="4" id="KW-0288">FMN</keyword>
<dbReference type="GO" id="GO:0044205">
    <property type="term" value="P:'de novo' UMP biosynthetic process"/>
    <property type="evidence" value="ECO:0007669"/>
    <property type="project" value="UniProtKB-UniPathway"/>
</dbReference>
<evidence type="ECO:0000256" key="2">
    <source>
        <dbReference type="ARBA" id="ARBA00004725"/>
    </source>
</evidence>
<sequence>MDLTTKYLGLDIKNPLVPSASPLTRSIAMARELEDNGAAAVIMWSLFEEAVTAESESMVRFLHHQDTGFGEAEAGFLPAWSDFENGLDLYLENVRRLKESLAIPVIASLNGVTPSGWISAAKDLQQAGADALELNVYYIAGDIAQTGPQVEDRYLTLLRELRGQVALPINMKLSPAFSSLGNTIKQMAAAGANGVALFNRFYQPDINIEGLRLQPSLQPSTSADALLAMRWIAMLYGRIDGLSLGATGGVHTPEDAIKLLLAGADVVHLCSSLLSRGPGHLSHILSGLTEWMEEQGFESLDDFRGRVSALAVPNPAEFERANYVNVLDSFSFSAGVMV</sequence>
<dbReference type="InterPro" id="IPR050074">
    <property type="entry name" value="DHO_dehydrogenase"/>
</dbReference>
<keyword evidence="6" id="KW-0560">Oxidoreductase</keyword>
<keyword evidence="3" id="KW-0285">Flavoprotein</keyword>
<comment type="cofactor">
    <cofactor evidence="1">
        <name>FMN</name>
        <dbReference type="ChEBI" id="CHEBI:58210"/>
    </cofactor>
</comment>
<evidence type="ECO:0000256" key="1">
    <source>
        <dbReference type="ARBA" id="ARBA00001917"/>
    </source>
</evidence>
<dbReference type="GO" id="GO:0006207">
    <property type="term" value="P:'de novo' pyrimidine nucleobase biosynthetic process"/>
    <property type="evidence" value="ECO:0007669"/>
    <property type="project" value="TreeGrafter"/>
</dbReference>
<protein>
    <submittedName>
        <fullName evidence="8">Dihydroorotate dehydrogenase</fullName>
    </submittedName>
</protein>
<dbReference type="PANTHER" id="PTHR48109:SF3">
    <property type="entry name" value="SLL0744 PROTEIN"/>
    <property type="match status" value="1"/>
</dbReference>
<accession>A0A2K8U3V3</accession>
<feature type="domain" description="Dihydroorotate dehydrogenase catalytic" evidence="7">
    <location>
        <begin position="3"/>
        <end position="292"/>
    </location>
</feature>
<comment type="pathway">
    <text evidence="2">Pyrimidine metabolism; UMP biosynthesis via de novo pathway.</text>
</comment>
<dbReference type="InterPro" id="IPR005720">
    <property type="entry name" value="Dihydroorotate_DH_cat"/>
</dbReference>
<dbReference type="EMBL" id="CP020370">
    <property type="protein sequence ID" value="AUB80266.1"/>
    <property type="molecule type" value="Genomic_DNA"/>
</dbReference>
<gene>
    <name evidence="8" type="ORF">THSYN_04345</name>
</gene>
<organism evidence="8 9">
    <name type="scientific">Candidatus Thiodictyon syntrophicum</name>
    <dbReference type="NCBI Taxonomy" id="1166950"/>
    <lineage>
        <taxon>Bacteria</taxon>
        <taxon>Pseudomonadati</taxon>
        <taxon>Pseudomonadota</taxon>
        <taxon>Gammaproteobacteria</taxon>
        <taxon>Chromatiales</taxon>
        <taxon>Chromatiaceae</taxon>
        <taxon>Thiodictyon</taxon>
    </lineage>
</organism>
<name>A0A2K8U3V3_9GAMM</name>
<dbReference type="PANTHER" id="PTHR48109">
    <property type="entry name" value="DIHYDROOROTATE DEHYDROGENASE (QUINONE), MITOCHONDRIAL-RELATED"/>
    <property type="match status" value="1"/>
</dbReference>
<keyword evidence="9" id="KW-1185">Reference proteome</keyword>
<dbReference type="Gene3D" id="3.20.20.70">
    <property type="entry name" value="Aldolase class I"/>
    <property type="match status" value="1"/>
</dbReference>
<evidence type="ECO:0000256" key="4">
    <source>
        <dbReference type="ARBA" id="ARBA00022643"/>
    </source>
</evidence>
<evidence type="ECO:0000313" key="9">
    <source>
        <dbReference type="Proteomes" id="UP000232638"/>
    </source>
</evidence>
<dbReference type="AlphaFoldDB" id="A0A2K8U3V3"/>
<evidence type="ECO:0000256" key="6">
    <source>
        <dbReference type="ARBA" id="ARBA00023002"/>
    </source>
</evidence>
<dbReference type="SUPFAM" id="SSF51395">
    <property type="entry name" value="FMN-linked oxidoreductases"/>
    <property type="match status" value="1"/>
</dbReference>
<evidence type="ECO:0000313" key="8">
    <source>
        <dbReference type="EMBL" id="AUB80266.1"/>
    </source>
</evidence>
<dbReference type="GO" id="GO:0005737">
    <property type="term" value="C:cytoplasm"/>
    <property type="evidence" value="ECO:0007669"/>
    <property type="project" value="InterPro"/>
</dbReference>
<dbReference type="RefSeq" id="WP_100918069.1">
    <property type="nucleotide sequence ID" value="NZ_CP020370.1"/>
</dbReference>
<dbReference type="KEGG" id="tsy:THSYN_04345"/>
<dbReference type="InterPro" id="IPR013785">
    <property type="entry name" value="Aldolase_TIM"/>
</dbReference>
<dbReference type="PIRSF" id="PIRSF000164">
    <property type="entry name" value="DHO_oxidase"/>
    <property type="match status" value="1"/>
</dbReference>
<dbReference type="InterPro" id="IPR012135">
    <property type="entry name" value="Dihydroorotate_DH_1_2"/>
</dbReference>
<proteinExistence type="predicted"/>
<evidence type="ECO:0000256" key="5">
    <source>
        <dbReference type="ARBA" id="ARBA00022975"/>
    </source>
</evidence>
<dbReference type="UniPathway" id="UPA00070"/>
<evidence type="ECO:0000256" key="3">
    <source>
        <dbReference type="ARBA" id="ARBA00022630"/>
    </source>
</evidence>
<reference evidence="8 9" key="1">
    <citation type="submission" date="2017-03" db="EMBL/GenBank/DDBJ databases">
        <title>Complete genome sequence of Candidatus 'Thiodictyon syntrophicum' sp. nov. strain Cad16T, a photolithoautotroph purple sulfur bacterium isolated from an alpine meromictic lake.</title>
        <authorList>
            <person name="Luedin S.M."/>
            <person name="Pothier J.F."/>
            <person name="Danza F."/>
            <person name="Storelli N."/>
            <person name="Wittwer M."/>
            <person name="Tonolla M."/>
        </authorList>
    </citation>
    <scope>NUCLEOTIDE SEQUENCE [LARGE SCALE GENOMIC DNA]</scope>
    <source>
        <strain evidence="8 9">Cad16T</strain>
    </source>
</reference>